<accession>A0AAD7SGS1</accession>
<evidence type="ECO:0000256" key="5">
    <source>
        <dbReference type="ARBA" id="ARBA00023163"/>
    </source>
</evidence>
<comment type="caution">
    <text evidence="9">The sequence shown here is derived from an EMBL/GenBank/DDBJ whole genome shotgun (WGS) entry which is preliminary data.</text>
</comment>
<feature type="compositionally biased region" description="Low complexity" evidence="7">
    <location>
        <begin position="621"/>
        <end position="640"/>
    </location>
</feature>
<evidence type="ECO:0000313" key="10">
    <source>
        <dbReference type="Proteomes" id="UP001221898"/>
    </source>
</evidence>
<feature type="region of interest" description="Disordered" evidence="7">
    <location>
        <begin position="392"/>
        <end position="665"/>
    </location>
</feature>
<evidence type="ECO:0000256" key="7">
    <source>
        <dbReference type="SAM" id="MobiDB-lite"/>
    </source>
</evidence>
<feature type="region of interest" description="Disordered" evidence="7">
    <location>
        <begin position="308"/>
        <end position="339"/>
    </location>
</feature>
<dbReference type="InterPro" id="IPR051139">
    <property type="entry name" value="Mediator_complx_sub13"/>
</dbReference>
<keyword evidence="4" id="KW-0805">Transcription regulation</keyword>
<dbReference type="PANTHER" id="PTHR48249:SF4">
    <property type="entry name" value="MEDIATOR OF RNA POLYMERASE II TRANSCRIPTION SUBUNIT 13"/>
    <property type="match status" value="1"/>
</dbReference>
<comment type="subcellular location">
    <subcellularLocation>
        <location evidence="1">Nucleus</location>
    </subcellularLocation>
</comment>
<organism evidence="9 10">
    <name type="scientific">Aldrovandia affinis</name>
    <dbReference type="NCBI Taxonomy" id="143900"/>
    <lineage>
        <taxon>Eukaryota</taxon>
        <taxon>Metazoa</taxon>
        <taxon>Chordata</taxon>
        <taxon>Craniata</taxon>
        <taxon>Vertebrata</taxon>
        <taxon>Euteleostomi</taxon>
        <taxon>Actinopterygii</taxon>
        <taxon>Neopterygii</taxon>
        <taxon>Teleostei</taxon>
        <taxon>Notacanthiformes</taxon>
        <taxon>Halosauridae</taxon>
        <taxon>Aldrovandia</taxon>
    </lineage>
</organism>
<feature type="compositionally biased region" description="Pro residues" evidence="7">
    <location>
        <begin position="573"/>
        <end position="606"/>
    </location>
</feature>
<evidence type="ECO:0000313" key="9">
    <source>
        <dbReference type="EMBL" id="KAJ8402279.1"/>
    </source>
</evidence>
<feature type="compositionally biased region" description="Low complexity" evidence="7">
    <location>
        <begin position="436"/>
        <end position="449"/>
    </location>
</feature>
<keyword evidence="3" id="KW-0678">Repressor</keyword>
<keyword evidence="10" id="KW-1185">Reference proteome</keyword>
<sequence length="665" mass="73256">MSSCFVPNGASLEDCHSNLFCLADLTGIKWRRYVWQGPTSAPILFPVTEEDPILCSFSRCLKSDVLSVWRRHQTPGRRELWLFWWGDDPNFADLIHHELTAEEDGVWESGLSYECRTLLFKAIHNLLERCLMNRSFVRIGKWFVKPYEKDEKPINKSEHLSCAFSFFLHGDSNVCTSVEINQHQPVYHLSEEHLTLAQQSSSPFQVILSPFGLNGTLTGQSFKLSDPPTQKLIEEWNQFYPISPSAKESAEDKMEDMDWEDDSLAAVEVLVGGVRMVYPACLVLVPQSDIPAVAPMGSSHCTAVYSGGHQVPASQRDPAMSSVTLTPPTSPEEAQTVDSQTAQKWVKFSSVTDAFSADSTSHHGGKIPRKLASQVVERVWQECNINRAQNKRKFSATTNGTSEEEATDKVGVWDFVEPTQRSNCNCSKHKNLKQRAGSTPGQPQSSGQPAQPPAKHKAAEKQEKGDKQQKRPRRPSTTAALRARTPRSSPTPPTRAWASGARRAAASPGSAPLTPPTGATPSPPSSTAGAAPRRWRAPPSPRRSAPTPASAGTRGATGRTPPRPTTNTSTHPRPSPAWRPPRGPRTPAWRPWPSPSTRPTPRPWSPPCTWGRRSAWRRMASTRPGGSSSSPTGRTPTSPRHSCRATSSGTTPLRRDRTPWCPSQS</sequence>
<dbReference type="PANTHER" id="PTHR48249">
    <property type="entry name" value="MEDIATOR OF RNA POLYMERASE II TRANSCRIPTION SUBUNIT 13"/>
    <property type="match status" value="1"/>
</dbReference>
<evidence type="ECO:0000259" key="8">
    <source>
        <dbReference type="Pfam" id="PF11597"/>
    </source>
</evidence>
<feature type="compositionally biased region" description="Polar residues" evidence="7">
    <location>
        <begin position="321"/>
        <end position="339"/>
    </location>
</feature>
<evidence type="ECO:0000256" key="3">
    <source>
        <dbReference type="ARBA" id="ARBA00022491"/>
    </source>
</evidence>
<feature type="compositionally biased region" description="Low complexity" evidence="7">
    <location>
        <begin position="542"/>
        <end position="572"/>
    </location>
</feature>
<dbReference type="Proteomes" id="UP001221898">
    <property type="component" value="Unassembled WGS sequence"/>
</dbReference>
<dbReference type="EMBL" id="JAINUG010000065">
    <property type="protein sequence ID" value="KAJ8402279.1"/>
    <property type="molecule type" value="Genomic_DNA"/>
</dbReference>
<dbReference type="InterPro" id="IPR021643">
    <property type="entry name" value="Mediator_Med13_N"/>
</dbReference>
<keyword evidence="6" id="KW-0539">Nucleus</keyword>
<dbReference type="GO" id="GO:0016592">
    <property type="term" value="C:mediator complex"/>
    <property type="evidence" value="ECO:0007669"/>
    <property type="project" value="TreeGrafter"/>
</dbReference>
<proteinExistence type="inferred from homology"/>
<feature type="domain" description="Mediator complex subunit Med13 N-terminal" evidence="8">
    <location>
        <begin position="11"/>
        <end position="227"/>
    </location>
</feature>
<keyword evidence="5" id="KW-0804">Transcription</keyword>
<protein>
    <recommendedName>
        <fullName evidence="8">Mediator complex subunit Med13 N-terminal domain-containing protein</fullName>
    </recommendedName>
</protein>
<dbReference type="GO" id="GO:0045944">
    <property type="term" value="P:positive regulation of transcription by RNA polymerase II"/>
    <property type="evidence" value="ECO:0007669"/>
    <property type="project" value="TreeGrafter"/>
</dbReference>
<feature type="compositionally biased region" description="Basic and acidic residues" evidence="7">
    <location>
        <begin position="457"/>
        <end position="469"/>
    </location>
</feature>
<dbReference type="AlphaFoldDB" id="A0AAD7SGS1"/>
<gene>
    <name evidence="9" type="ORF">AAFF_G00371440</name>
</gene>
<reference evidence="9" key="1">
    <citation type="journal article" date="2023" name="Science">
        <title>Genome structures resolve the early diversification of teleost fishes.</title>
        <authorList>
            <person name="Parey E."/>
            <person name="Louis A."/>
            <person name="Montfort J."/>
            <person name="Bouchez O."/>
            <person name="Roques C."/>
            <person name="Iampietro C."/>
            <person name="Lluch J."/>
            <person name="Castinel A."/>
            <person name="Donnadieu C."/>
            <person name="Desvignes T."/>
            <person name="Floi Bucao C."/>
            <person name="Jouanno E."/>
            <person name="Wen M."/>
            <person name="Mejri S."/>
            <person name="Dirks R."/>
            <person name="Jansen H."/>
            <person name="Henkel C."/>
            <person name="Chen W.J."/>
            <person name="Zahm M."/>
            <person name="Cabau C."/>
            <person name="Klopp C."/>
            <person name="Thompson A.W."/>
            <person name="Robinson-Rechavi M."/>
            <person name="Braasch I."/>
            <person name="Lecointre G."/>
            <person name="Bobe J."/>
            <person name="Postlethwait J.H."/>
            <person name="Berthelot C."/>
            <person name="Roest Crollius H."/>
            <person name="Guiguen Y."/>
        </authorList>
    </citation>
    <scope>NUCLEOTIDE SEQUENCE</scope>
    <source>
        <strain evidence="9">NC1722</strain>
    </source>
</reference>
<dbReference type="Pfam" id="PF11597">
    <property type="entry name" value="Med13_N"/>
    <property type="match status" value="1"/>
</dbReference>
<evidence type="ECO:0000256" key="4">
    <source>
        <dbReference type="ARBA" id="ARBA00023015"/>
    </source>
</evidence>
<comment type="similarity">
    <text evidence="2">Belongs to the Mediator complex subunit 13 family.</text>
</comment>
<name>A0AAD7SGS1_9TELE</name>
<evidence type="ECO:0000256" key="6">
    <source>
        <dbReference type="ARBA" id="ARBA00023242"/>
    </source>
</evidence>
<dbReference type="GO" id="GO:0003713">
    <property type="term" value="F:transcription coactivator activity"/>
    <property type="evidence" value="ECO:0007669"/>
    <property type="project" value="TreeGrafter"/>
</dbReference>
<feature type="compositionally biased region" description="Low complexity" evidence="7">
    <location>
        <begin position="482"/>
        <end position="532"/>
    </location>
</feature>
<evidence type="ECO:0000256" key="1">
    <source>
        <dbReference type="ARBA" id="ARBA00004123"/>
    </source>
</evidence>
<evidence type="ECO:0000256" key="2">
    <source>
        <dbReference type="ARBA" id="ARBA00009354"/>
    </source>
</evidence>